<evidence type="ECO:0000256" key="1">
    <source>
        <dbReference type="SAM" id="MobiDB-lite"/>
    </source>
</evidence>
<comment type="caution">
    <text evidence="2">The sequence shown here is derived from an EMBL/GenBank/DDBJ whole genome shotgun (WGS) entry which is preliminary data.</text>
</comment>
<feature type="region of interest" description="Disordered" evidence="1">
    <location>
        <begin position="104"/>
        <end position="128"/>
    </location>
</feature>
<gene>
    <name evidence="2" type="ORF">LCGC14_0199900</name>
</gene>
<organism evidence="2">
    <name type="scientific">marine sediment metagenome</name>
    <dbReference type="NCBI Taxonomy" id="412755"/>
    <lineage>
        <taxon>unclassified sequences</taxon>
        <taxon>metagenomes</taxon>
        <taxon>ecological metagenomes</taxon>
    </lineage>
</organism>
<accession>A0A0F9UNX7</accession>
<evidence type="ECO:0000313" key="2">
    <source>
        <dbReference type="EMBL" id="KKN93354.1"/>
    </source>
</evidence>
<dbReference type="EMBL" id="LAZR01000087">
    <property type="protein sequence ID" value="KKN93354.1"/>
    <property type="molecule type" value="Genomic_DNA"/>
</dbReference>
<reference evidence="2" key="1">
    <citation type="journal article" date="2015" name="Nature">
        <title>Complex archaea that bridge the gap between prokaryotes and eukaryotes.</title>
        <authorList>
            <person name="Spang A."/>
            <person name="Saw J.H."/>
            <person name="Jorgensen S.L."/>
            <person name="Zaremba-Niedzwiedzka K."/>
            <person name="Martijn J."/>
            <person name="Lind A.E."/>
            <person name="van Eijk R."/>
            <person name="Schleper C."/>
            <person name="Guy L."/>
            <person name="Ettema T.J."/>
        </authorList>
    </citation>
    <scope>NUCLEOTIDE SEQUENCE</scope>
</reference>
<name>A0A0F9UNX7_9ZZZZ</name>
<proteinExistence type="predicted"/>
<sequence>MEKVNYIAHLNAVFEKLNEDDRVKQGHITLYLAFFQKWNREYFKKTLTINRTAIMKRAKFKSKTTYHNYLKDLNDWGYLVYFPSFHPARGSRVRLPIFGTSSGTTSGTLPRQNLASSVPEPGQNLVPSYKHKTKENLNKLERPKNGRAVLIFFRENNWQETEGRKFYAYYESKNWKLRGGLNIKNWKAQAKKFVEKGIEGKQELTTPISGYLKKLQSRVERNFEDQL</sequence>
<protein>
    <submittedName>
        <fullName evidence="2">Uncharacterized protein</fullName>
    </submittedName>
</protein>
<dbReference type="AlphaFoldDB" id="A0A0F9UNX7"/>